<feature type="compositionally biased region" description="Polar residues" evidence="1">
    <location>
        <begin position="88"/>
        <end position="97"/>
    </location>
</feature>
<proteinExistence type="predicted"/>
<feature type="compositionally biased region" description="Basic and acidic residues" evidence="1">
    <location>
        <begin position="102"/>
        <end position="114"/>
    </location>
</feature>
<feature type="region of interest" description="Disordered" evidence="1">
    <location>
        <begin position="154"/>
        <end position="362"/>
    </location>
</feature>
<feature type="compositionally biased region" description="Basic residues" evidence="1">
    <location>
        <begin position="163"/>
        <end position="172"/>
    </location>
</feature>
<feature type="compositionally biased region" description="Basic residues" evidence="1">
    <location>
        <begin position="195"/>
        <end position="206"/>
    </location>
</feature>
<dbReference type="AlphaFoldDB" id="A0A5C3N9L6"/>
<organism evidence="2 3">
    <name type="scientific">Heliocybe sulcata</name>
    <dbReference type="NCBI Taxonomy" id="5364"/>
    <lineage>
        <taxon>Eukaryota</taxon>
        <taxon>Fungi</taxon>
        <taxon>Dikarya</taxon>
        <taxon>Basidiomycota</taxon>
        <taxon>Agaricomycotina</taxon>
        <taxon>Agaricomycetes</taxon>
        <taxon>Gloeophyllales</taxon>
        <taxon>Gloeophyllaceae</taxon>
        <taxon>Heliocybe</taxon>
    </lineage>
</organism>
<feature type="compositionally biased region" description="Polar residues" evidence="1">
    <location>
        <begin position="55"/>
        <end position="64"/>
    </location>
</feature>
<evidence type="ECO:0000313" key="3">
    <source>
        <dbReference type="Proteomes" id="UP000305948"/>
    </source>
</evidence>
<dbReference type="Proteomes" id="UP000305948">
    <property type="component" value="Unassembled WGS sequence"/>
</dbReference>
<feature type="compositionally biased region" description="Low complexity" evidence="1">
    <location>
        <begin position="257"/>
        <end position="270"/>
    </location>
</feature>
<gene>
    <name evidence="2" type="ORF">OE88DRAFT_1723822</name>
</gene>
<feature type="compositionally biased region" description="Basic and acidic residues" evidence="1">
    <location>
        <begin position="332"/>
        <end position="345"/>
    </location>
</feature>
<evidence type="ECO:0000313" key="2">
    <source>
        <dbReference type="EMBL" id="TFK54043.1"/>
    </source>
</evidence>
<accession>A0A5C3N9L6</accession>
<name>A0A5C3N9L6_9AGAM</name>
<feature type="compositionally biased region" description="Acidic residues" evidence="1">
    <location>
        <begin position="346"/>
        <end position="362"/>
    </location>
</feature>
<feature type="region of interest" description="Disordered" evidence="1">
    <location>
        <begin position="1"/>
        <end position="131"/>
    </location>
</feature>
<evidence type="ECO:0000256" key="1">
    <source>
        <dbReference type="SAM" id="MobiDB-lite"/>
    </source>
</evidence>
<dbReference type="EMBL" id="ML213506">
    <property type="protein sequence ID" value="TFK54043.1"/>
    <property type="molecule type" value="Genomic_DNA"/>
</dbReference>
<feature type="compositionally biased region" description="Basic and acidic residues" evidence="1">
    <location>
        <begin position="173"/>
        <end position="190"/>
    </location>
</feature>
<feature type="compositionally biased region" description="Acidic residues" evidence="1">
    <location>
        <begin position="278"/>
        <end position="288"/>
    </location>
</feature>
<protein>
    <submittedName>
        <fullName evidence="2">Uncharacterized protein</fullName>
    </submittedName>
</protein>
<feature type="compositionally biased region" description="Low complexity" evidence="1">
    <location>
        <begin position="72"/>
        <end position="87"/>
    </location>
</feature>
<sequence>MTTEVDILNATIPGSRQPIRIAPSPDSSDSGLSSSPSASRAKYPSISTTRRKPRVTSQSPSGTHPTALRIEPPSQASSGRAPSSTSSNYKQLGTQINRKSKAKDGGDDKKEEKGKRHIGSMGPPLPLYHPLGRLAQSLPELDPELFGLPSTLFAITIDDSRRASGRARRPAAKLREASEDKAVPPDEADKPNGSPRKRRGGGKRKRRDPDLVDGDSTYPAKRMRKPAEEEAEGEEVVTEEKKAQPERRSRRTRAVVRRNSSASEATTTRSASHRMEVDVPEPEVDGEETNATAVPTPEEPEVPEAEAEVEVEAEPMQVVKPEETPAPSIAVSEKEPEREPEKQENEKEEGELSEEPEDRTKA</sequence>
<feature type="compositionally biased region" description="Basic and acidic residues" evidence="1">
    <location>
        <begin position="238"/>
        <end position="247"/>
    </location>
</feature>
<feature type="compositionally biased region" description="Acidic residues" evidence="1">
    <location>
        <begin position="298"/>
        <end position="313"/>
    </location>
</feature>
<reference evidence="2 3" key="1">
    <citation type="journal article" date="2019" name="Nat. Ecol. Evol.">
        <title>Megaphylogeny resolves global patterns of mushroom evolution.</title>
        <authorList>
            <person name="Varga T."/>
            <person name="Krizsan K."/>
            <person name="Foldi C."/>
            <person name="Dima B."/>
            <person name="Sanchez-Garcia M."/>
            <person name="Sanchez-Ramirez S."/>
            <person name="Szollosi G.J."/>
            <person name="Szarkandi J.G."/>
            <person name="Papp V."/>
            <person name="Albert L."/>
            <person name="Andreopoulos W."/>
            <person name="Angelini C."/>
            <person name="Antonin V."/>
            <person name="Barry K.W."/>
            <person name="Bougher N.L."/>
            <person name="Buchanan P."/>
            <person name="Buyck B."/>
            <person name="Bense V."/>
            <person name="Catcheside P."/>
            <person name="Chovatia M."/>
            <person name="Cooper J."/>
            <person name="Damon W."/>
            <person name="Desjardin D."/>
            <person name="Finy P."/>
            <person name="Geml J."/>
            <person name="Haridas S."/>
            <person name="Hughes K."/>
            <person name="Justo A."/>
            <person name="Karasinski D."/>
            <person name="Kautmanova I."/>
            <person name="Kiss B."/>
            <person name="Kocsube S."/>
            <person name="Kotiranta H."/>
            <person name="LaButti K.M."/>
            <person name="Lechner B.E."/>
            <person name="Liimatainen K."/>
            <person name="Lipzen A."/>
            <person name="Lukacs Z."/>
            <person name="Mihaltcheva S."/>
            <person name="Morgado L.N."/>
            <person name="Niskanen T."/>
            <person name="Noordeloos M.E."/>
            <person name="Ohm R.A."/>
            <person name="Ortiz-Santana B."/>
            <person name="Ovrebo C."/>
            <person name="Racz N."/>
            <person name="Riley R."/>
            <person name="Savchenko A."/>
            <person name="Shiryaev A."/>
            <person name="Soop K."/>
            <person name="Spirin V."/>
            <person name="Szebenyi C."/>
            <person name="Tomsovsky M."/>
            <person name="Tulloss R.E."/>
            <person name="Uehling J."/>
            <person name="Grigoriev I.V."/>
            <person name="Vagvolgyi C."/>
            <person name="Papp T."/>
            <person name="Martin F.M."/>
            <person name="Miettinen O."/>
            <person name="Hibbett D.S."/>
            <person name="Nagy L.G."/>
        </authorList>
    </citation>
    <scope>NUCLEOTIDE SEQUENCE [LARGE SCALE GENOMIC DNA]</scope>
    <source>
        <strain evidence="2 3">OMC1185</strain>
    </source>
</reference>
<feature type="compositionally biased region" description="Low complexity" evidence="1">
    <location>
        <begin position="22"/>
        <end position="45"/>
    </location>
</feature>
<dbReference type="OrthoDB" id="2676123at2759"/>
<keyword evidence="3" id="KW-1185">Reference proteome</keyword>